<keyword evidence="3" id="KW-1185">Reference proteome</keyword>
<name>A0ABV2T8X8_9BACT</name>
<feature type="chain" id="PRO_5046003903" evidence="1">
    <location>
        <begin position="24"/>
        <end position="238"/>
    </location>
</feature>
<reference evidence="2 3" key="1">
    <citation type="submission" date="2024-06" db="EMBL/GenBank/DDBJ databases">
        <title>Chitinophaga defluvii sp. nov., isolated from municipal sewage.</title>
        <authorList>
            <person name="Zhang L."/>
        </authorList>
    </citation>
    <scope>NUCLEOTIDE SEQUENCE [LARGE SCALE GENOMIC DNA]</scope>
    <source>
        <strain evidence="2 3">H8</strain>
    </source>
</reference>
<dbReference type="RefSeq" id="WP_354662040.1">
    <property type="nucleotide sequence ID" value="NZ_JBEXAC010000002.1"/>
</dbReference>
<accession>A0ABV2T8X8</accession>
<protein>
    <submittedName>
        <fullName evidence="2">DUF4198 domain-containing protein</fullName>
    </submittedName>
</protein>
<evidence type="ECO:0000256" key="1">
    <source>
        <dbReference type="SAM" id="SignalP"/>
    </source>
</evidence>
<evidence type="ECO:0000313" key="2">
    <source>
        <dbReference type="EMBL" id="MET6999477.1"/>
    </source>
</evidence>
<organism evidence="2 3">
    <name type="scientific">Chitinophaga defluvii</name>
    <dbReference type="NCBI Taxonomy" id="3163343"/>
    <lineage>
        <taxon>Bacteria</taxon>
        <taxon>Pseudomonadati</taxon>
        <taxon>Bacteroidota</taxon>
        <taxon>Chitinophagia</taxon>
        <taxon>Chitinophagales</taxon>
        <taxon>Chitinophagaceae</taxon>
        <taxon>Chitinophaga</taxon>
    </lineage>
</organism>
<proteinExistence type="predicted"/>
<dbReference type="Proteomes" id="UP001549749">
    <property type="component" value="Unassembled WGS sequence"/>
</dbReference>
<dbReference type="SUPFAM" id="SSF49478">
    <property type="entry name" value="Cna protein B-type domain"/>
    <property type="match status" value="1"/>
</dbReference>
<gene>
    <name evidence="2" type="ORF">ABR189_18960</name>
</gene>
<sequence length="238" mass="26550">MKYRLTLIIALLVFAISNTFAHAFWMETSPSGKKGQAQEVRIYFGEYADKDITPVADWFSDTKNFTLVLVTPDKKEVKLTVTPAKDHYKAYFTPDQEGVYTVVMQHTVKDVYHGKLLDYNSSATVQVGNASTGNDPAHNTNTIGIHTPAQSAYQKNKAITLQTLLDQQPAGSKEVEVVAPNGWGRKLYTDSTGKASFTPIWPGRYMVEVTNTDKKAGELHGKKYEAIWKCATYCVEVK</sequence>
<comment type="caution">
    <text evidence="2">The sequence shown here is derived from an EMBL/GenBank/DDBJ whole genome shotgun (WGS) entry which is preliminary data.</text>
</comment>
<dbReference type="InterPro" id="IPR013783">
    <property type="entry name" value="Ig-like_fold"/>
</dbReference>
<dbReference type="Pfam" id="PF10670">
    <property type="entry name" value="DUF4198"/>
    <property type="match status" value="1"/>
</dbReference>
<feature type="signal peptide" evidence="1">
    <location>
        <begin position="1"/>
        <end position="23"/>
    </location>
</feature>
<keyword evidence="1" id="KW-0732">Signal</keyword>
<evidence type="ECO:0000313" key="3">
    <source>
        <dbReference type="Proteomes" id="UP001549749"/>
    </source>
</evidence>
<dbReference type="EMBL" id="JBEXAC010000002">
    <property type="protein sequence ID" value="MET6999477.1"/>
    <property type="molecule type" value="Genomic_DNA"/>
</dbReference>
<dbReference type="Gene3D" id="2.60.40.10">
    <property type="entry name" value="Immunoglobulins"/>
    <property type="match status" value="1"/>
</dbReference>
<dbReference type="InterPro" id="IPR019613">
    <property type="entry name" value="DUF4198"/>
</dbReference>